<proteinExistence type="predicted"/>
<protein>
    <recommendedName>
        <fullName evidence="7">Protein SON</fullName>
    </recommendedName>
</protein>
<feature type="compositionally biased region" description="Basic and acidic residues" evidence="2">
    <location>
        <begin position="38"/>
        <end position="47"/>
    </location>
</feature>
<feature type="compositionally biased region" description="Basic and acidic residues" evidence="2">
    <location>
        <begin position="117"/>
        <end position="148"/>
    </location>
</feature>
<gene>
    <name evidence="5" type="ORF">CALMAC_LOCUS3869</name>
</gene>
<reference evidence="5 6" key="1">
    <citation type="submission" date="2019-01" db="EMBL/GenBank/DDBJ databases">
        <authorList>
            <person name="Sayadi A."/>
        </authorList>
    </citation>
    <scope>NUCLEOTIDE SEQUENCE [LARGE SCALE GENOMIC DNA]</scope>
</reference>
<feature type="compositionally biased region" description="Basic residues" evidence="2">
    <location>
        <begin position="48"/>
        <end position="73"/>
    </location>
</feature>
<dbReference type="Pfam" id="PF00035">
    <property type="entry name" value="dsrm"/>
    <property type="match status" value="1"/>
</dbReference>
<keyword evidence="1" id="KW-0694">RNA-binding</keyword>
<dbReference type="PROSITE" id="PS50174">
    <property type="entry name" value="G_PATCH"/>
    <property type="match status" value="1"/>
</dbReference>
<feature type="region of interest" description="Disordered" evidence="2">
    <location>
        <begin position="1"/>
        <end position="20"/>
    </location>
</feature>
<feature type="domain" description="G-patch" evidence="4">
    <location>
        <begin position="689"/>
        <end position="735"/>
    </location>
</feature>
<evidence type="ECO:0000259" key="3">
    <source>
        <dbReference type="PROSITE" id="PS50137"/>
    </source>
</evidence>
<feature type="compositionally biased region" description="Basic residues" evidence="2">
    <location>
        <begin position="205"/>
        <end position="226"/>
    </location>
</feature>
<dbReference type="PANTHER" id="PTHR46528:SF1">
    <property type="entry name" value="PROTEIN SON"/>
    <property type="match status" value="1"/>
</dbReference>
<dbReference type="SMART" id="SM00358">
    <property type="entry name" value="DSRM"/>
    <property type="match status" value="1"/>
</dbReference>
<feature type="compositionally biased region" description="Basic and acidic residues" evidence="2">
    <location>
        <begin position="1"/>
        <end position="12"/>
    </location>
</feature>
<dbReference type="InterPro" id="IPR032922">
    <property type="entry name" value="SON"/>
</dbReference>
<feature type="compositionally biased region" description="Low complexity" evidence="2">
    <location>
        <begin position="151"/>
        <end position="166"/>
    </location>
</feature>
<evidence type="ECO:0000313" key="5">
    <source>
        <dbReference type="EMBL" id="VEN39267.1"/>
    </source>
</evidence>
<dbReference type="Pfam" id="PF01585">
    <property type="entry name" value="G-patch"/>
    <property type="match status" value="1"/>
</dbReference>
<dbReference type="SMART" id="SM00443">
    <property type="entry name" value="G_patch"/>
    <property type="match status" value="1"/>
</dbReference>
<feature type="domain" description="DRBM" evidence="3">
    <location>
        <begin position="757"/>
        <end position="827"/>
    </location>
</feature>
<dbReference type="EMBL" id="CAACVG010005413">
    <property type="protein sequence ID" value="VEN39267.1"/>
    <property type="molecule type" value="Genomic_DNA"/>
</dbReference>
<dbReference type="Proteomes" id="UP000410492">
    <property type="component" value="Unassembled WGS sequence"/>
</dbReference>
<dbReference type="InterPro" id="IPR014720">
    <property type="entry name" value="dsRBD_dom"/>
</dbReference>
<evidence type="ECO:0008006" key="7">
    <source>
        <dbReference type="Google" id="ProtNLM"/>
    </source>
</evidence>
<dbReference type="OrthoDB" id="786951at2759"/>
<feature type="region of interest" description="Disordered" evidence="2">
    <location>
        <begin position="431"/>
        <end position="456"/>
    </location>
</feature>
<accession>A0A653BWE7</accession>
<dbReference type="GO" id="GO:0048024">
    <property type="term" value="P:regulation of mRNA splicing, via spliceosome"/>
    <property type="evidence" value="ECO:0007669"/>
    <property type="project" value="TreeGrafter"/>
</dbReference>
<evidence type="ECO:0000259" key="4">
    <source>
        <dbReference type="PROSITE" id="PS50174"/>
    </source>
</evidence>
<dbReference type="PROSITE" id="PS50137">
    <property type="entry name" value="DS_RBD"/>
    <property type="match status" value="1"/>
</dbReference>
<evidence type="ECO:0000256" key="1">
    <source>
        <dbReference type="PROSITE-ProRule" id="PRU00266"/>
    </source>
</evidence>
<name>A0A653BWE7_CALMS</name>
<feature type="region of interest" description="Disordered" evidence="2">
    <location>
        <begin position="34"/>
        <end position="86"/>
    </location>
</feature>
<dbReference type="AlphaFoldDB" id="A0A653BWE7"/>
<feature type="compositionally biased region" description="Basic and acidic residues" evidence="2">
    <location>
        <begin position="277"/>
        <end position="370"/>
    </location>
</feature>
<keyword evidence="6" id="KW-1185">Reference proteome</keyword>
<dbReference type="Gene3D" id="3.30.160.20">
    <property type="match status" value="1"/>
</dbReference>
<feature type="compositionally biased region" description="Basic and acidic residues" evidence="2">
    <location>
        <begin position="227"/>
        <end position="238"/>
    </location>
</feature>
<dbReference type="PANTHER" id="PTHR46528">
    <property type="entry name" value="PROTEIN SON"/>
    <property type="match status" value="1"/>
</dbReference>
<feature type="compositionally biased region" description="Basic and acidic residues" evidence="2">
    <location>
        <begin position="184"/>
        <end position="193"/>
    </location>
</feature>
<feature type="compositionally biased region" description="Basic and acidic residues" evidence="2">
    <location>
        <begin position="445"/>
        <end position="456"/>
    </location>
</feature>
<feature type="region of interest" description="Disordered" evidence="2">
    <location>
        <begin position="117"/>
        <end position="370"/>
    </location>
</feature>
<sequence>MSSSDSEKEKKPTIPSKSSMEILSELFSTFHAEPPLIIKKEKSDDSGKKHKKKKKHKHKDKKHKKKDKKRKRSSSSSSDNNSEVDLAKILIRQTKAEQKIKIEGTAVEVDLKSIKKEVKKEQQNSDSKKIKIEDDKLKKDNRDDKTTGRYENNSGNNNSSEVTTSNGKKKIVIKDLKSSSISEVLKEKEREQSEGEITDSDDDKKKKHKSKHKHKSDRNSRKRSRSRSRDRSDKKAKVEISYSKSYGSRERSKDRDRQKERHHAHSSNDFYKGHSSRSKDDERNRERDRYRDKSRDKYKDAYDKELDEYKRNRNRDSVKDDGFYKFRDRERTDNKWTSSRDRYREREYDRDHSRRSNSKDRESSSRIDKKKLLEIARRNAINMMKSGNLPAALSLGPQAQEKVIAAIKSGGKTIEELTDFCKTLSKKEELGELSSLSEKDDSDSDNDKPFHHPFQIKDRPTSITINIKNSVPLPIKSLVERTSELRMQFPVSSGQQHRKGEDWMPVSPPPTKKAVDKPTPPTQAASIALGDVPLPPLPIEAPPLPAAVPPVAKVVGMVAKPAAVAAPVLQPALPPSIVPPPALPAIAAPPPGPQAFPSSLAADQPVDINSIVSQRLTAMRKLQENPHDVQALTQMHKSNREMQSWASSKQQFGQFTGSTGANILSQAELSSGFQAWAKKDQLQTAAPVTGGMGMHLLQKMGWKPGEGLGKEKTGTLEPLLLDVKLDKRGLVSSDEQPNKKKQKLKGQPVAKTLQGKHPVSLLGEYASKRKLGAPQYILDFECGPDHKKNFLFKVVLNGNEYKPNVASQNKKEAKAAAATLCLQQIGLLPIEPST</sequence>
<feature type="compositionally biased region" description="Basic and acidic residues" evidence="2">
    <location>
        <begin position="247"/>
        <end position="259"/>
    </location>
</feature>
<dbReference type="InterPro" id="IPR000467">
    <property type="entry name" value="G_patch_dom"/>
</dbReference>
<dbReference type="GO" id="GO:0051726">
    <property type="term" value="P:regulation of cell cycle"/>
    <property type="evidence" value="ECO:0007669"/>
    <property type="project" value="InterPro"/>
</dbReference>
<evidence type="ECO:0000256" key="2">
    <source>
        <dbReference type="SAM" id="MobiDB-lite"/>
    </source>
</evidence>
<organism evidence="5 6">
    <name type="scientific">Callosobruchus maculatus</name>
    <name type="common">Southern cowpea weevil</name>
    <name type="synonym">Pulse bruchid</name>
    <dbReference type="NCBI Taxonomy" id="64391"/>
    <lineage>
        <taxon>Eukaryota</taxon>
        <taxon>Metazoa</taxon>
        <taxon>Ecdysozoa</taxon>
        <taxon>Arthropoda</taxon>
        <taxon>Hexapoda</taxon>
        <taxon>Insecta</taxon>
        <taxon>Pterygota</taxon>
        <taxon>Neoptera</taxon>
        <taxon>Endopterygota</taxon>
        <taxon>Coleoptera</taxon>
        <taxon>Polyphaga</taxon>
        <taxon>Cucujiformia</taxon>
        <taxon>Chrysomeloidea</taxon>
        <taxon>Chrysomelidae</taxon>
        <taxon>Bruchinae</taxon>
        <taxon>Bruchini</taxon>
        <taxon>Callosobruchus</taxon>
    </lineage>
</organism>
<evidence type="ECO:0000313" key="6">
    <source>
        <dbReference type="Proteomes" id="UP000410492"/>
    </source>
</evidence>
<dbReference type="SUPFAM" id="SSF54768">
    <property type="entry name" value="dsRNA-binding domain-like"/>
    <property type="match status" value="1"/>
</dbReference>
<dbReference type="GO" id="GO:0003723">
    <property type="term" value="F:RNA binding"/>
    <property type="evidence" value="ECO:0007669"/>
    <property type="project" value="UniProtKB-UniRule"/>
</dbReference>